<feature type="transmembrane region" description="Helical" evidence="2">
    <location>
        <begin position="125"/>
        <end position="143"/>
    </location>
</feature>
<evidence type="ECO:0000256" key="1">
    <source>
        <dbReference type="SAM" id="MobiDB-lite"/>
    </source>
</evidence>
<accession>A0AAN7AHE0</accession>
<feature type="compositionally biased region" description="Low complexity" evidence="1">
    <location>
        <begin position="1349"/>
        <end position="1360"/>
    </location>
</feature>
<feature type="transmembrane region" description="Helical" evidence="2">
    <location>
        <begin position="312"/>
        <end position="331"/>
    </location>
</feature>
<feature type="compositionally biased region" description="Basic and acidic residues" evidence="1">
    <location>
        <begin position="1468"/>
        <end position="1486"/>
    </location>
</feature>
<feature type="region of interest" description="Disordered" evidence="1">
    <location>
        <begin position="810"/>
        <end position="1166"/>
    </location>
</feature>
<dbReference type="EMBL" id="MU864417">
    <property type="protein sequence ID" value="KAK4186684.1"/>
    <property type="molecule type" value="Genomic_DNA"/>
</dbReference>
<dbReference type="Proteomes" id="UP001302126">
    <property type="component" value="Unassembled WGS sequence"/>
</dbReference>
<feature type="compositionally biased region" description="Basic and acidic residues" evidence="1">
    <location>
        <begin position="1289"/>
        <end position="1306"/>
    </location>
</feature>
<keyword evidence="2" id="KW-0812">Transmembrane</keyword>
<reference evidence="3" key="2">
    <citation type="submission" date="2023-05" db="EMBL/GenBank/DDBJ databases">
        <authorList>
            <consortium name="Lawrence Berkeley National Laboratory"/>
            <person name="Steindorff A."/>
            <person name="Hensen N."/>
            <person name="Bonometti L."/>
            <person name="Westerberg I."/>
            <person name="Brannstrom I.O."/>
            <person name="Guillou S."/>
            <person name="Cros-Aarteil S."/>
            <person name="Calhoun S."/>
            <person name="Haridas S."/>
            <person name="Kuo A."/>
            <person name="Mondo S."/>
            <person name="Pangilinan J."/>
            <person name="Riley R."/>
            <person name="Labutti K."/>
            <person name="Andreopoulos B."/>
            <person name="Lipzen A."/>
            <person name="Chen C."/>
            <person name="Yanf M."/>
            <person name="Daum C."/>
            <person name="Ng V."/>
            <person name="Clum A."/>
            <person name="Ohm R."/>
            <person name="Martin F."/>
            <person name="Silar P."/>
            <person name="Natvig D."/>
            <person name="Lalanne C."/>
            <person name="Gautier V."/>
            <person name="Ament-Velasquez S.L."/>
            <person name="Kruys A."/>
            <person name="Hutchinson M.I."/>
            <person name="Powell A.J."/>
            <person name="Barry K."/>
            <person name="Miller A.N."/>
            <person name="Grigoriev I.V."/>
            <person name="Debuchy R."/>
            <person name="Gladieux P."/>
            <person name="Thoren M.H."/>
            <person name="Johannesson H."/>
        </authorList>
    </citation>
    <scope>NUCLEOTIDE SEQUENCE</scope>
    <source>
        <strain evidence="3">PSN309</strain>
    </source>
</reference>
<keyword evidence="2" id="KW-1133">Transmembrane helix</keyword>
<proteinExistence type="predicted"/>
<keyword evidence="2" id="KW-0472">Membrane</keyword>
<evidence type="ECO:0000256" key="2">
    <source>
        <dbReference type="SAM" id="Phobius"/>
    </source>
</evidence>
<name>A0AAN7AHE0_9PEZI</name>
<feature type="compositionally biased region" description="Low complexity" evidence="1">
    <location>
        <begin position="1114"/>
        <end position="1124"/>
    </location>
</feature>
<comment type="caution">
    <text evidence="3">The sequence shown here is derived from an EMBL/GenBank/DDBJ whole genome shotgun (WGS) entry which is preliminary data.</text>
</comment>
<feature type="compositionally biased region" description="Basic residues" evidence="1">
    <location>
        <begin position="1102"/>
        <end position="1113"/>
    </location>
</feature>
<evidence type="ECO:0000313" key="4">
    <source>
        <dbReference type="Proteomes" id="UP001302126"/>
    </source>
</evidence>
<organism evidence="3 4">
    <name type="scientific">Podospora australis</name>
    <dbReference type="NCBI Taxonomy" id="1536484"/>
    <lineage>
        <taxon>Eukaryota</taxon>
        <taxon>Fungi</taxon>
        <taxon>Dikarya</taxon>
        <taxon>Ascomycota</taxon>
        <taxon>Pezizomycotina</taxon>
        <taxon>Sordariomycetes</taxon>
        <taxon>Sordariomycetidae</taxon>
        <taxon>Sordariales</taxon>
        <taxon>Podosporaceae</taxon>
        <taxon>Podospora</taxon>
    </lineage>
</organism>
<keyword evidence="4" id="KW-1185">Reference proteome</keyword>
<reference evidence="3" key="1">
    <citation type="journal article" date="2023" name="Mol. Phylogenet. Evol.">
        <title>Genome-scale phylogeny and comparative genomics of the fungal order Sordariales.</title>
        <authorList>
            <person name="Hensen N."/>
            <person name="Bonometti L."/>
            <person name="Westerberg I."/>
            <person name="Brannstrom I.O."/>
            <person name="Guillou S."/>
            <person name="Cros-Aarteil S."/>
            <person name="Calhoun S."/>
            <person name="Haridas S."/>
            <person name="Kuo A."/>
            <person name="Mondo S."/>
            <person name="Pangilinan J."/>
            <person name="Riley R."/>
            <person name="LaButti K."/>
            <person name="Andreopoulos B."/>
            <person name="Lipzen A."/>
            <person name="Chen C."/>
            <person name="Yan M."/>
            <person name="Daum C."/>
            <person name="Ng V."/>
            <person name="Clum A."/>
            <person name="Steindorff A."/>
            <person name="Ohm R.A."/>
            <person name="Martin F."/>
            <person name="Silar P."/>
            <person name="Natvig D.O."/>
            <person name="Lalanne C."/>
            <person name="Gautier V."/>
            <person name="Ament-Velasquez S.L."/>
            <person name="Kruys A."/>
            <person name="Hutchinson M.I."/>
            <person name="Powell A.J."/>
            <person name="Barry K."/>
            <person name="Miller A.N."/>
            <person name="Grigoriev I.V."/>
            <person name="Debuchy R."/>
            <person name="Gladieux P."/>
            <person name="Hiltunen Thoren M."/>
            <person name="Johannesson H."/>
        </authorList>
    </citation>
    <scope>NUCLEOTIDE SEQUENCE</scope>
    <source>
        <strain evidence="3">PSN309</strain>
    </source>
</reference>
<gene>
    <name evidence="3" type="ORF">QBC35DRAFT_553493</name>
</gene>
<feature type="compositionally biased region" description="Polar residues" evidence="1">
    <location>
        <begin position="1063"/>
        <end position="1077"/>
    </location>
</feature>
<feature type="compositionally biased region" description="Acidic residues" evidence="1">
    <location>
        <begin position="887"/>
        <end position="911"/>
    </location>
</feature>
<feature type="region of interest" description="Disordered" evidence="1">
    <location>
        <begin position="1456"/>
        <end position="1486"/>
    </location>
</feature>
<protein>
    <submittedName>
        <fullName evidence="3">Uncharacterized protein</fullName>
    </submittedName>
</protein>
<feature type="region of interest" description="Disordered" evidence="1">
    <location>
        <begin position="1289"/>
        <end position="1367"/>
    </location>
</feature>
<feature type="compositionally biased region" description="Basic and acidic residues" evidence="1">
    <location>
        <begin position="1317"/>
        <end position="1333"/>
    </location>
</feature>
<evidence type="ECO:0000313" key="3">
    <source>
        <dbReference type="EMBL" id="KAK4186684.1"/>
    </source>
</evidence>
<sequence length="1486" mass="169666">MYCIPSRHIPNSQSNHDLTKVTKFQKPDAESPLSVFTTSASPLLDFISTHPTLSLSHTNSSHRPSQWAPVTLGQSPIYIIPKDDPKEEKMVLTQTTLALWNLLSPLLTKTTTSTLSVITSKTTTFFVSLSGSFVLFLISIAYIDPTNWPSLSHYDILGVNVWSSRQGIDVAANRTLTRLLVDQKHRHKPRERVVEEWLAAVEAYSTIIDPVKRCEYHRDTGLPDWFGVPMFACLDEKILRGVCGFRGRVYDWAGISAGGRGCQGYDPEETGGGRAVVVDIRLPEFQALPEIGPTETGEEETKRVEVTLMKRILGYLLGWLYYVVGFLFWPFRLLVKVMYFDPLGLGELVESISRAFRNLLCLMVCDVPAPEFRERYYRRIYCGDDGAEGSGGGAAPRPDFATMTTTAEALMESPSVMAEPPVLAYSAVDADHWRYWAFAPDPNLSPIDFTGVRTLLKPRIRRGKEVVDGVRGELGDRFTEVRDWVGDARRMMGDAWVKVKTWMDTSAPLVIRESFGKTAEWAVGVLLLPLAIPVGIYGAFVKVSDWLIDNLETPEAIRNSFARAKRWVQDPEVPESIGAFITQLRDDTNAIPSLLRDKYEYLKEWTGVADVSWAAFKDSAKGLWDESLDEVKDLGGYPRRVWQALVDFEDIVQHDLRKVAAGIREFEWREYLPRRRHPRTRSRASKIWTKHISPWFNSTITTGLLASIYPSQWGSWIPSWRNRSEKIDGELFDKYIPSDAAGPPSGIKIEPVTVGEDLPGPSGVTTEELGEILREPSSLVTEPVISSAFEPVPQPKRKVKKLEPVISSAFERVPQPKPNAKKPEPEPVLEEDEIPETPSVEETRPESSSRGPGAWERFTSRFRSPESESIPVETGVDDQSEEHIDLYPEETDVPPLESDDEILESSQEEPEPTSRGAGVWERLGSFLRPTSSEKIPVDPGYTSIPADLDDSELPETSLHPPLSSDEAGESSLADEVPPEFTSQPPGFWERVGSFFQPSSFEPAPVETDYVPKPGDDESLEPLETDYSLPEESDHAEVPEPPLAQPESTSTAPGFWERVGSFLRPSSSEPEQVETSYTPEDIPIAPESRHTDLSPPHQSGLGKSKRRVKPKSKSKAQSPFKPQQSSKDKPKPEPVPEPPKSVGRSKKKMAEHRPMVDWAKVSKAREERLREERLRKARLREERLQEERLQEERLQEERLQEERLREERLQAERLRKEQLRGEQLQKERLREERLREERLREERLREERLREAKGKQERLREERLRQEELLRGERLREERLCEERLHEFKREQDRLREAKQQQERIPEEEIPTTRHGAGKKDTSTPGKRAQEHKSKGIPPSEVPPREERPSPGSMPEQPDTTTQEEEEILRKKVCVDGEWKIAPVREQRPCETIVVCRERGRQWRGPPAAEKPVIQHRLMETYRAWRAGTHPGFTWSERSRSRGRGYREVYREAERYQYEPREEEEEQEEWYRNPGKGDRPAGKVKQD</sequence>